<dbReference type="InterPro" id="IPR035402">
    <property type="entry name" value="DgcN-like_N"/>
</dbReference>
<gene>
    <name evidence="3" type="ORF">N0B31_04735</name>
</gene>
<feature type="domain" description="D-glutamate N-acetyltransferase-like N-terminal" evidence="2">
    <location>
        <begin position="50"/>
        <end position="138"/>
    </location>
</feature>
<dbReference type="KEGG" id="ssai:N0B31_04735"/>
<dbReference type="SUPFAM" id="SSF52540">
    <property type="entry name" value="P-loop containing nucleoside triphosphate hydrolases"/>
    <property type="match status" value="1"/>
</dbReference>
<dbReference type="Proteomes" id="UP001057580">
    <property type="component" value="Chromosome"/>
</dbReference>
<dbReference type="Pfam" id="PF07755">
    <property type="entry name" value="DUF1611"/>
    <property type="match status" value="1"/>
</dbReference>
<dbReference type="Pfam" id="PF17396">
    <property type="entry name" value="DUF1611_N"/>
    <property type="match status" value="1"/>
</dbReference>
<evidence type="ECO:0000259" key="1">
    <source>
        <dbReference type="Pfam" id="PF07755"/>
    </source>
</evidence>
<dbReference type="InterPro" id="IPR035086">
    <property type="entry name" value="DgcN-like_C"/>
</dbReference>
<feature type="domain" description="D-glutamate N-acetyltransferase-like C-terminal" evidence="1">
    <location>
        <begin position="144"/>
        <end position="341"/>
    </location>
</feature>
<sequence>MTETTDRRRVLVLAHEGFPDRAKTAVGLLRYGPHEVVGVLDREIAESSPDARVSDYLDDVPDAPILGRADEADAFDTLVVGVAPIGGGFDRSWRPDVRRAIESGADVWAGLHYLLNEDEEFARLAAEHDVDLWDVREPPADLTVSDGEAGDVDATVVLTVGSDCSTGKMTTTMELYEAARDRGWDAGFVPTGQTGVMVAGDGIVVDRTISDFTAGATERGVLAAADHDYVFVEGQGAITHPAYSGVTCGILHGAMPDAMVLCHEAGREAVHGYESFPLAAPETLVSLYEDLARPVHEGRVVAGALNTHHLDEAAAHDAVEGFADSAGVPTTDPVRFGVGEVLDAL</sequence>
<dbReference type="PIRSF" id="PIRSF026760">
    <property type="entry name" value="UCP026760"/>
    <property type="match status" value="1"/>
</dbReference>
<name>A0A9E7UCA7_9EURY</name>
<proteinExistence type="predicted"/>
<dbReference type="Gene3D" id="3.40.50.720">
    <property type="entry name" value="NAD(P)-binding Rossmann-like Domain"/>
    <property type="match status" value="1"/>
</dbReference>
<accession>A0A9E7UCA7</accession>
<dbReference type="AlphaFoldDB" id="A0A9E7UCA7"/>
<dbReference type="RefSeq" id="WP_260594694.1">
    <property type="nucleotide sequence ID" value="NZ_CP104003.1"/>
</dbReference>
<organism evidence="3 4">
    <name type="scientific">Salinirubellus salinus</name>
    <dbReference type="NCBI Taxonomy" id="1364945"/>
    <lineage>
        <taxon>Archaea</taxon>
        <taxon>Methanobacteriati</taxon>
        <taxon>Methanobacteriota</taxon>
        <taxon>Stenosarchaea group</taxon>
        <taxon>Halobacteria</taxon>
        <taxon>Halobacteriales</taxon>
        <taxon>Natronomonadaceae</taxon>
        <taxon>Salinirubellus</taxon>
    </lineage>
</organism>
<dbReference type="PANTHER" id="PTHR40690">
    <property type="entry name" value="GLL3100 PROTEIN"/>
    <property type="match status" value="1"/>
</dbReference>
<protein>
    <submittedName>
        <fullName evidence="3">DUF1611 domain-containing protein</fullName>
    </submittedName>
</protein>
<dbReference type="PANTHER" id="PTHR40690:SF1">
    <property type="entry name" value="DUF1611 DOMAIN-CONTAINING PROTEIN"/>
    <property type="match status" value="1"/>
</dbReference>
<evidence type="ECO:0000313" key="3">
    <source>
        <dbReference type="EMBL" id="UWM55594.1"/>
    </source>
</evidence>
<dbReference type="InterPro" id="IPR011669">
    <property type="entry name" value="DgcN-like"/>
</dbReference>
<evidence type="ECO:0000259" key="2">
    <source>
        <dbReference type="Pfam" id="PF17396"/>
    </source>
</evidence>
<dbReference type="EMBL" id="CP104003">
    <property type="protein sequence ID" value="UWM55594.1"/>
    <property type="molecule type" value="Genomic_DNA"/>
</dbReference>
<dbReference type="GeneID" id="74941703"/>
<reference evidence="3" key="1">
    <citation type="submission" date="2022-09" db="EMBL/GenBank/DDBJ databases">
        <title>Diverse halophilic archaea isolated from saline environments.</title>
        <authorList>
            <person name="Cui H.-L."/>
        </authorList>
    </citation>
    <scope>NUCLEOTIDE SEQUENCE</scope>
    <source>
        <strain evidence="3">ZS-35-S2</strain>
    </source>
</reference>
<evidence type="ECO:0000313" key="4">
    <source>
        <dbReference type="Proteomes" id="UP001057580"/>
    </source>
</evidence>
<dbReference type="InterPro" id="IPR027417">
    <property type="entry name" value="P-loop_NTPase"/>
</dbReference>
<keyword evidence="4" id="KW-1185">Reference proteome</keyword>
<dbReference type="Gene3D" id="3.40.50.300">
    <property type="entry name" value="P-loop containing nucleotide triphosphate hydrolases"/>
    <property type="match status" value="1"/>
</dbReference>